<evidence type="ECO:0000313" key="2">
    <source>
        <dbReference type="EMBL" id="KAK3720736.1"/>
    </source>
</evidence>
<keyword evidence="3" id="KW-1185">Reference proteome</keyword>
<reference evidence="2" key="1">
    <citation type="journal article" date="2023" name="G3 (Bethesda)">
        <title>A reference genome for the long-term kleptoplast-retaining sea slug Elysia crispata morphotype clarki.</title>
        <authorList>
            <person name="Eastman K.E."/>
            <person name="Pendleton A.L."/>
            <person name="Shaikh M.A."/>
            <person name="Suttiyut T."/>
            <person name="Ogas R."/>
            <person name="Tomko P."/>
            <person name="Gavelis G."/>
            <person name="Widhalm J.R."/>
            <person name="Wisecaver J.H."/>
        </authorList>
    </citation>
    <scope>NUCLEOTIDE SEQUENCE</scope>
    <source>
        <strain evidence="2">ECLA1</strain>
    </source>
</reference>
<gene>
    <name evidence="2" type="ORF">RRG08_057206</name>
</gene>
<evidence type="ECO:0000313" key="3">
    <source>
        <dbReference type="Proteomes" id="UP001283361"/>
    </source>
</evidence>
<sequence>MTRVGGGRACMWGCGSRTPHAGRPRLAGHLTAARFAELASETRGGEGGAGDAGRRLWTTGSDGWVQGRGDRQGS</sequence>
<accession>A0AAE1CNP0</accession>
<dbReference type="AlphaFoldDB" id="A0AAE1CNP0"/>
<dbReference type="EMBL" id="JAWDGP010007404">
    <property type="protein sequence ID" value="KAK3720736.1"/>
    <property type="molecule type" value="Genomic_DNA"/>
</dbReference>
<protein>
    <submittedName>
        <fullName evidence="2">Uncharacterized protein</fullName>
    </submittedName>
</protein>
<organism evidence="2 3">
    <name type="scientific">Elysia crispata</name>
    <name type="common">lettuce slug</name>
    <dbReference type="NCBI Taxonomy" id="231223"/>
    <lineage>
        <taxon>Eukaryota</taxon>
        <taxon>Metazoa</taxon>
        <taxon>Spiralia</taxon>
        <taxon>Lophotrochozoa</taxon>
        <taxon>Mollusca</taxon>
        <taxon>Gastropoda</taxon>
        <taxon>Heterobranchia</taxon>
        <taxon>Euthyneura</taxon>
        <taxon>Panpulmonata</taxon>
        <taxon>Sacoglossa</taxon>
        <taxon>Placobranchoidea</taxon>
        <taxon>Plakobranchidae</taxon>
        <taxon>Elysia</taxon>
    </lineage>
</organism>
<proteinExistence type="predicted"/>
<evidence type="ECO:0000256" key="1">
    <source>
        <dbReference type="SAM" id="MobiDB-lite"/>
    </source>
</evidence>
<name>A0AAE1CNP0_9GAST</name>
<dbReference type="Proteomes" id="UP001283361">
    <property type="component" value="Unassembled WGS sequence"/>
</dbReference>
<comment type="caution">
    <text evidence="2">The sequence shown here is derived from an EMBL/GenBank/DDBJ whole genome shotgun (WGS) entry which is preliminary data.</text>
</comment>
<feature type="region of interest" description="Disordered" evidence="1">
    <location>
        <begin position="39"/>
        <end position="74"/>
    </location>
</feature>